<feature type="region of interest" description="Disordered" evidence="6">
    <location>
        <begin position="146"/>
        <end position="205"/>
    </location>
</feature>
<dbReference type="GO" id="GO:0006369">
    <property type="term" value="P:termination of RNA polymerase II transcription"/>
    <property type="evidence" value="ECO:0007669"/>
    <property type="project" value="InterPro"/>
</dbReference>
<feature type="region of interest" description="Disordered" evidence="6">
    <location>
        <begin position="274"/>
        <end position="307"/>
    </location>
</feature>
<evidence type="ECO:0000256" key="6">
    <source>
        <dbReference type="SAM" id="MobiDB-lite"/>
    </source>
</evidence>
<dbReference type="InterPro" id="IPR036291">
    <property type="entry name" value="NAD(P)-bd_dom_sf"/>
</dbReference>
<dbReference type="GO" id="GO:0000166">
    <property type="term" value="F:nucleotide binding"/>
    <property type="evidence" value="ECO:0007669"/>
    <property type="project" value="InterPro"/>
</dbReference>
<evidence type="ECO:0000256" key="3">
    <source>
        <dbReference type="ARBA" id="ARBA00038984"/>
    </source>
</evidence>
<dbReference type="SUPFAM" id="SSF55347">
    <property type="entry name" value="Glyceraldehyde-3-phosphate dehydrogenase-like, C-terminal domain"/>
    <property type="match status" value="1"/>
</dbReference>
<feature type="region of interest" description="Disordered" evidence="6">
    <location>
        <begin position="370"/>
        <end position="389"/>
    </location>
</feature>
<dbReference type="EC" id="1.1.1.179" evidence="3"/>
<dbReference type="GO" id="GO:0031124">
    <property type="term" value="P:mRNA 3'-end processing"/>
    <property type="evidence" value="ECO:0007669"/>
    <property type="project" value="InterPro"/>
</dbReference>
<accession>A0A9W4P851</accession>
<dbReference type="EMBL" id="CAJVRC010000890">
    <property type="protein sequence ID" value="CAG8907313.1"/>
    <property type="molecule type" value="Genomic_DNA"/>
</dbReference>
<feature type="region of interest" description="Disordered" evidence="6">
    <location>
        <begin position="504"/>
        <end position="544"/>
    </location>
</feature>
<dbReference type="Gene3D" id="3.30.360.10">
    <property type="entry name" value="Dihydrodipicolinate Reductase, domain 2"/>
    <property type="match status" value="1"/>
</dbReference>
<dbReference type="OrthoDB" id="2129491at2759"/>
<dbReference type="Gene3D" id="1.25.40.90">
    <property type="match status" value="1"/>
</dbReference>
<dbReference type="InterPro" id="IPR047415">
    <property type="entry name" value="Pcf11_CID"/>
</dbReference>
<feature type="compositionally biased region" description="Polar residues" evidence="6">
    <location>
        <begin position="164"/>
        <end position="203"/>
    </location>
</feature>
<organism evidence="8 9">
    <name type="scientific">Penicillium egyptiacum</name>
    <dbReference type="NCBI Taxonomy" id="1303716"/>
    <lineage>
        <taxon>Eukaryota</taxon>
        <taxon>Fungi</taxon>
        <taxon>Dikarya</taxon>
        <taxon>Ascomycota</taxon>
        <taxon>Pezizomycotina</taxon>
        <taxon>Eurotiomycetes</taxon>
        <taxon>Eurotiomycetidae</taxon>
        <taxon>Eurotiales</taxon>
        <taxon>Aspergillaceae</taxon>
        <taxon>Penicillium</taxon>
    </lineage>
</organism>
<dbReference type="PANTHER" id="PTHR22604">
    <property type="entry name" value="OXIDOREDUCTASES"/>
    <property type="match status" value="1"/>
</dbReference>
<proteinExistence type="inferred from homology"/>
<evidence type="ECO:0000313" key="9">
    <source>
        <dbReference type="Proteomes" id="UP001154252"/>
    </source>
</evidence>
<evidence type="ECO:0000256" key="5">
    <source>
        <dbReference type="ARBA" id="ARBA00049233"/>
    </source>
</evidence>
<feature type="compositionally biased region" description="Low complexity" evidence="6">
    <location>
        <begin position="146"/>
        <end position="155"/>
    </location>
</feature>
<feature type="domain" description="CID" evidence="7">
    <location>
        <begin position="5"/>
        <end position="143"/>
    </location>
</feature>
<dbReference type="Pfam" id="PF11526">
    <property type="entry name" value="Pfc11_Clp1_ID"/>
    <property type="match status" value="1"/>
</dbReference>
<dbReference type="GO" id="GO:0000993">
    <property type="term" value="F:RNA polymerase II complex binding"/>
    <property type="evidence" value="ECO:0007669"/>
    <property type="project" value="UniProtKB-ARBA"/>
</dbReference>
<dbReference type="GO" id="GO:0047837">
    <property type="term" value="F:D-xylose 1-dehydrogenase (NADP+) activity"/>
    <property type="evidence" value="ECO:0007669"/>
    <property type="project" value="UniProtKB-EC"/>
</dbReference>
<dbReference type="InterPro" id="IPR000683">
    <property type="entry name" value="Gfo/Idh/MocA-like_OxRdtase_N"/>
</dbReference>
<dbReference type="Proteomes" id="UP001154252">
    <property type="component" value="Unassembled WGS sequence"/>
</dbReference>
<dbReference type="Pfam" id="PF01408">
    <property type="entry name" value="GFO_IDH_MocA"/>
    <property type="match status" value="1"/>
</dbReference>
<dbReference type="Pfam" id="PF04818">
    <property type="entry name" value="CID"/>
    <property type="match status" value="1"/>
</dbReference>
<evidence type="ECO:0000256" key="1">
    <source>
        <dbReference type="ARBA" id="ARBA00010928"/>
    </source>
</evidence>
<dbReference type="SUPFAM" id="SSF48464">
    <property type="entry name" value="ENTH/VHS domain"/>
    <property type="match status" value="1"/>
</dbReference>
<dbReference type="InterPro" id="IPR008942">
    <property type="entry name" value="ENTH_VHS"/>
</dbReference>
<evidence type="ECO:0000256" key="4">
    <source>
        <dbReference type="ARBA" id="ARBA00042988"/>
    </source>
</evidence>
<dbReference type="Pfam" id="PF21936">
    <property type="entry name" value="Pcf11_C"/>
    <property type="match status" value="1"/>
</dbReference>
<dbReference type="InterPro" id="IPR006569">
    <property type="entry name" value="CID_dom"/>
</dbReference>
<evidence type="ECO:0000256" key="2">
    <source>
        <dbReference type="ARBA" id="ARBA00023002"/>
    </source>
</evidence>
<dbReference type="InterPro" id="IPR055170">
    <property type="entry name" value="GFO_IDH_MocA-like_dom"/>
</dbReference>
<dbReference type="SMART" id="SM00582">
    <property type="entry name" value="RPR"/>
    <property type="match status" value="1"/>
</dbReference>
<evidence type="ECO:0000259" key="7">
    <source>
        <dbReference type="PROSITE" id="PS51391"/>
    </source>
</evidence>
<dbReference type="CDD" id="cd16982">
    <property type="entry name" value="CID_Pcf11"/>
    <property type="match status" value="1"/>
</dbReference>
<dbReference type="InterPro" id="IPR050984">
    <property type="entry name" value="Gfo/Idh/MocA_domain"/>
</dbReference>
<sequence>MSGLVSDEIAEDYKSSLEDLTTNDGIQIRTLTVIAKENTEHAMAISRVLENHIRSTPPLQKLPALYVADSIVKNVGSPYTLFLGRNMYQTFMNVYTLVDGNTRRKLDEMLNTWKQPAPGSLDTRPVFPPDITRNIESALIKARTAALQQQQARAQPDIIGRSRGNGTPTGWSNSSTPPQNMSRPSQNHQYPNNGHSNSTPPQTHRQDIDLSYLNRDVDALIASAKIDFANSPFNPVSQQRLKALVDLQAILQKQQLAPDQLKLVRDQVSALAATRPPSAAPNATTNGPAVSAPPQIPTPPAQPVSQPLQQLLNPNTLAELIKATASRQQSTPPPPIPAALPQMPQYPHQSVPPQTAPENPLIAALRARGLLPGGSTPSSLTPSTSTPVSGRSNLPFILPHGMQPTPTAASQTPIPPNASSGVPMTTASMKIPRFGLIVSLYDSRPNRCGTCGRRFLTTDEGKEMKARHLDWHFKTNQRMTESSRRAQNRSWYVDERDWIKSREAGDENGAADPQATTQGAAGVDGNTKQEPPKPWIRAPNDATLRNTPCPICQEKFESTWSEDVQDWIWQDATKVGSRVYHASCYSEVTKGPAPTRQTRTSTPDLVLGKRKAELTSTMAPHIVRWGIMVFTNDLLIDPNVRDAPDVAHQVVAVASSSSKDKAEQFISARGITTPCSAYGDYETLVADPNVDVIYVATPHSHHYQNVRLALEAGKNVLCEKAFTVNAAQTKILVEIARKKNLFLMEAVWTRYFPLSIQIRELIKKGEIGEVLRVVADTSFGDDVETKWGTTHRMVNPDLAGGALLDLGIYSLTWVFQTLYHTLPRDQRKPPTVSSQMTPYHLTGADESTTMLLSFPTSTPSNGPHPQQSHGVAMTNIRVSADPDEKGSAGPPIRIQGTKGEIQVYGQPFRPERYRIIPKKGAGEIREVQCPFPGNGKGMYWEADEVARCLRDGKLESEGLPLEESIVIMEVMDEVRRQGGLTYPRKIESTEYPQGF</sequence>
<dbReference type="AlphaFoldDB" id="A0A9W4P851"/>
<keyword evidence="9" id="KW-1185">Reference proteome</keyword>
<name>A0A9W4P851_9EURO</name>
<comment type="catalytic activity">
    <reaction evidence="5">
        <text>D-xylose + NADP(+) = D-xylono-1,5-lactone + NADPH + H(+)</text>
        <dbReference type="Rhea" id="RHEA:22000"/>
        <dbReference type="ChEBI" id="CHEBI:15378"/>
        <dbReference type="ChEBI" id="CHEBI:15867"/>
        <dbReference type="ChEBI" id="CHEBI:53455"/>
        <dbReference type="ChEBI" id="CHEBI:57783"/>
        <dbReference type="ChEBI" id="CHEBI:58349"/>
        <dbReference type="EC" id="1.1.1.179"/>
    </reaction>
</comment>
<dbReference type="InterPro" id="IPR021605">
    <property type="entry name" value="Pcf11_Clp1-ID"/>
</dbReference>
<reference evidence="8" key="1">
    <citation type="submission" date="2021-07" db="EMBL/GenBank/DDBJ databases">
        <authorList>
            <person name="Branca A.L. A."/>
        </authorList>
    </citation>
    <scope>NUCLEOTIDE SEQUENCE</scope>
</reference>
<dbReference type="SUPFAM" id="SSF51735">
    <property type="entry name" value="NAD(P)-binding Rossmann-fold domains"/>
    <property type="match status" value="1"/>
</dbReference>
<comment type="caution">
    <text evidence="8">The sequence shown here is derived from an EMBL/GenBank/DDBJ whole genome shotgun (WGS) entry which is preliminary data.</text>
</comment>
<dbReference type="PROSITE" id="PS51391">
    <property type="entry name" value="CID"/>
    <property type="match status" value="1"/>
</dbReference>
<evidence type="ECO:0000313" key="8">
    <source>
        <dbReference type="EMBL" id="CAG8907313.1"/>
    </source>
</evidence>
<dbReference type="InterPro" id="IPR054127">
    <property type="entry name" value="Pcf11_C"/>
</dbReference>
<dbReference type="FunFam" id="1.25.40.90:FF:000016">
    <property type="entry name" value="mRNA cleavage factor complex component Pcf11"/>
    <property type="match status" value="1"/>
</dbReference>
<dbReference type="Pfam" id="PF22725">
    <property type="entry name" value="GFO_IDH_MocA_C3"/>
    <property type="match status" value="1"/>
</dbReference>
<dbReference type="PANTHER" id="PTHR22604:SF115">
    <property type="entry name" value="DIHYDRODIOL DEHYDROGENASE, PUTATIVE (AFU_ORTHOLOGUE AFUA_1G07520)-RELATED"/>
    <property type="match status" value="1"/>
</dbReference>
<gene>
    <name evidence="8" type="ORF">PEGY_LOCUS8786</name>
</gene>
<comment type="similarity">
    <text evidence="1">Belongs to the Gfo/Idh/MocA family.</text>
</comment>
<keyword evidence="2" id="KW-0560">Oxidoreductase</keyword>
<dbReference type="Gene3D" id="3.40.50.720">
    <property type="entry name" value="NAD(P)-binding Rossmann-like Domain"/>
    <property type="match status" value="1"/>
</dbReference>
<dbReference type="GO" id="GO:0005849">
    <property type="term" value="C:mRNA cleavage factor complex"/>
    <property type="evidence" value="ECO:0007669"/>
    <property type="project" value="InterPro"/>
</dbReference>
<protein>
    <recommendedName>
        <fullName evidence="3">D-xylose 1-dehydrogenase (NADP(+), D-xylono-1,5-lactone-forming)</fullName>
        <ecNumber evidence="3">1.1.1.179</ecNumber>
    </recommendedName>
    <alternativeName>
        <fullName evidence="4">D-xylose-NADP dehydrogenase</fullName>
    </alternativeName>
</protein>